<dbReference type="EMBL" id="JABFDN010000001">
    <property type="protein sequence ID" value="NPU63870.1"/>
    <property type="molecule type" value="Genomic_DNA"/>
</dbReference>
<organism evidence="2 3">
    <name type="scientific">Bradyrhizobium aeschynomenes</name>
    <dbReference type="NCBI Taxonomy" id="2734909"/>
    <lineage>
        <taxon>Bacteria</taxon>
        <taxon>Pseudomonadati</taxon>
        <taxon>Pseudomonadota</taxon>
        <taxon>Alphaproteobacteria</taxon>
        <taxon>Hyphomicrobiales</taxon>
        <taxon>Nitrobacteraceae</taxon>
        <taxon>Bradyrhizobium</taxon>
    </lineage>
</organism>
<proteinExistence type="predicted"/>
<gene>
    <name evidence="2" type="ORF">HL667_02545</name>
</gene>
<dbReference type="Proteomes" id="UP000886476">
    <property type="component" value="Unassembled WGS sequence"/>
</dbReference>
<sequence>MANNTFNPTALANGTSNLLVRASALNMSTDLVQAGVVFNDAVRASLGLFTQAGSGNSNPFLGSYTTDLHAVQNDIAAMLANAGQVTLGGQAFTLNATDTAVLTNVQAQISTLLTAAQQTTNAATISAADQTLHAVQQEILQEINGDAHLSGALNKVNFLANTGGQDVAFQNSPAGADDAATLAAATAGNTLKDVGLVFNKVVELASGGIHTGNLQEVTTDLTAISQGLTNILNNKTQLAQIENGETANAAALTTIHLQTVLGQINLELNQYAKAETTGNQAALRGTADNLLDSIDIIQGDANLNMAAGGNGMPGHAGGFAEDPGGLTGTVTKFQDNQAQTNFWAAFLAEANTINATLQKISTGGAQASAALVTQIQNYQQFGANFDAAQGNVFRGRFDNELLSGTLEADSAAAVKGLQGILNGDTGAALAADKAMLAAAGQGFAADAMDVSGNNIAIGGATYVGSATTVSTATSVHGLAQGTIPVTATPNIANGTGGTTTTPPSTGGGTGTGGMHTTPVNFSPTALANGTSNLLTRATAIQHSTDLVQAGVVFNDAVRASLGLFSLAGSGNSPAFLSSYQADITAVQTDIAAMLANPGQVTLGGQTFALNATDTAVLTNVEAQLGTLLQAAGQFANATTQAAASQTIHALQQEILGEIHNDAHLANALNNVPFLANTGGQDIAFQTSPAGADDPASLAAATAGNSLKDVGLVFNKAVELASGGIDTAHLQEINADFTAVSQGLTAILNNKTQLAQIEAGETANAAALTTIHLQTVLGQVNLQLTKYDQASTTGNQAALRGTADNLLDSIDIIQGDANLNMAAGGNGNAGHAGGFAEDPGGLTGTVTKFQDNQAQTNFWAAFLAEANTINATLQKISTGGAQASAALITQIQNYQQFGANFDAAQGAVFQGRFDNELLSGTLEADTSAAVKGLQGILNGDTGAALAADKAMLAAAGQGFAADAMDVSGNNIPVNGGTYVGTATTVSAATSIKGTAHGTIPVTATPNLANGTGGTAAAGTTAAGGAAGGTAANGGTSTGATAGQTGGTSTGTSTANNGSNNAHHGDHHHHHDHLSQATHTSQAAAVGPDMSHLHAMHHMWA</sequence>
<evidence type="ECO:0000256" key="1">
    <source>
        <dbReference type="SAM" id="MobiDB-lite"/>
    </source>
</evidence>
<feature type="compositionally biased region" description="Low complexity" evidence="1">
    <location>
        <begin position="1048"/>
        <end position="1060"/>
    </location>
</feature>
<keyword evidence="3" id="KW-1185">Reference proteome</keyword>
<feature type="region of interest" description="Disordered" evidence="1">
    <location>
        <begin position="489"/>
        <end position="509"/>
    </location>
</feature>
<comment type="caution">
    <text evidence="2">The sequence shown here is derived from an EMBL/GenBank/DDBJ whole genome shotgun (WGS) entry which is preliminary data.</text>
</comment>
<reference evidence="2" key="1">
    <citation type="submission" date="2020-05" db="EMBL/GenBank/DDBJ databases">
        <title>Nod-independent and nitrogen-fixing Bradyrhizobium aeschynomene sp. nov. isolated from nodules of Aeschynomene indica.</title>
        <authorList>
            <person name="Zhang Z."/>
        </authorList>
    </citation>
    <scope>NUCLEOTIDE SEQUENCE</scope>
    <source>
        <strain evidence="2">83012</strain>
    </source>
</reference>
<dbReference type="RefSeq" id="WP_172108689.1">
    <property type="nucleotide sequence ID" value="NZ_JABFDN010000001.1"/>
</dbReference>
<accession>A0ABX2C8G4</accession>
<evidence type="ECO:0000313" key="2">
    <source>
        <dbReference type="EMBL" id="NPU63870.1"/>
    </source>
</evidence>
<feature type="region of interest" description="Disordered" evidence="1">
    <location>
        <begin position="1035"/>
        <end position="1083"/>
    </location>
</feature>
<evidence type="ECO:0000313" key="3">
    <source>
        <dbReference type="Proteomes" id="UP000886476"/>
    </source>
</evidence>
<protein>
    <submittedName>
        <fullName evidence="2">Uncharacterized protein</fullName>
    </submittedName>
</protein>
<name>A0ABX2C8G4_9BRAD</name>